<dbReference type="KEGG" id="bpar:BN117_1628"/>
<dbReference type="GO" id="GO:0016747">
    <property type="term" value="F:acyltransferase activity, transferring groups other than amino-acyl groups"/>
    <property type="evidence" value="ECO:0007669"/>
    <property type="project" value="InterPro"/>
</dbReference>
<dbReference type="PROSITE" id="PS51186">
    <property type="entry name" value="GNAT"/>
    <property type="match status" value="1"/>
</dbReference>
<dbReference type="Gene3D" id="3.40.630.30">
    <property type="match status" value="1"/>
</dbReference>
<dbReference type="InterPro" id="IPR016181">
    <property type="entry name" value="Acyl_CoA_acyltransferase"/>
</dbReference>
<accession>K0MG32</accession>
<gene>
    <name evidence="2" type="ordered locus">BN117_1628</name>
</gene>
<dbReference type="AlphaFoldDB" id="K0MG32"/>
<reference evidence="2 3" key="1">
    <citation type="journal article" date="2012" name="BMC Genomics">
        <title>Comparative genomics of the classical Bordetella subspecies: the evolution and exchange of virulence-associated diversity amongst closely related pathogens.</title>
        <authorList>
            <person name="Park J."/>
            <person name="Zhang Y."/>
            <person name="Buboltz A.M."/>
            <person name="Zhang X."/>
            <person name="Schuster S.C."/>
            <person name="Ahuja U."/>
            <person name="Liu M."/>
            <person name="Miller J.F."/>
            <person name="Sebaihia M."/>
            <person name="Bentley S.D."/>
            <person name="Parkhill J."/>
            <person name="Harvill E.T."/>
        </authorList>
    </citation>
    <scope>NUCLEOTIDE SEQUENCE [LARGE SCALE GENOMIC DNA]</scope>
    <source>
        <strain evidence="2 3">Bpp5</strain>
    </source>
</reference>
<dbReference type="HOGENOM" id="CLU_1599550_0_0_4"/>
<dbReference type="Proteomes" id="UP000008035">
    <property type="component" value="Chromosome"/>
</dbReference>
<evidence type="ECO:0000259" key="1">
    <source>
        <dbReference type="PROSITE" id="PS51186"/>
    </source>
</evidence>
<evidence type="ECO:0000313" key="3">
    <source>
        <dbReference type="Proteomes" id="UP000008035"/>
    </source>
</evidence>
<organism evidence="2 3">
    <name type="scientific">Bordetella parapertussis (strain Bpp5)</name>
    <dbReference type="NCBI Taxonomy" id="1208660"/>
    <lineage>
        <taxon>Bacteria</taxon>
        <taxon>Pseudomonadati</taxon>
        <taxon>Pseudomonadota</taxon>
        <taxon>Betaproteobacteria</taxon>
        <taxon>Burkholderiales</taxon>
        <taxon>Alcaligenaceae</taxon>
        <taxon>Bordetella</taxon>
    </lineage>
</organism>
<protein>
    <submittedName>
        <fullName evidence="2">Phage acetyltransferase</fullName>
    </submittedName>
</protein>
<dbReference type="InterPro" id="IPR000182">
    <property type="entry name" value="GNAT_dom"/>
</dbReference>
<name>K0MG32_BORPB</name>
<evidence type="ECO:0000313" key="2">
    <source>
        <dbReference type="EMBL" id="CCJ48961.1"/>
    </source>
</evidence>
<sequence>MRVPDNRPPSLARMEPTIRTITVDEAFDSPVFAALCDEYRAESLRNPDMMGALPDREGYARMVDAGLLHPLGVFVGEELVGMCAVLIAPVLHFGGKVVASTETLFVAEAHRAGGAGLKLLHAAEEVAAEAGAGGLYVTAPAGGRLERLLPRVGYHETNRIFFRGLL</sequence>
<proteinExistence type="predicted"/>
<dbReference type="EMBL" id="HE965803">
    <property type="protein sequence ID" value="CCJ48961.1"/>
    <property type="molecule type" value="Genomic_DNA"/>
</dbReference>
<feature type="domain" description="N-acetyltransferase" evidence="1">
    <location>
        <begin position="16"/>
        <end position="166"/>
    </location>
</feature>
<dbReference type="SUPFAM" id="SSF55729">
    <property type="entry name" value="Acyl-CoA N-acyltransferases (Nat)"/>
    <property type="match status" value="1"/>
</dbReference>
<dbReference type="Pfam" id="PF00583">
    <property type="entry name" value="Acetyltransf_1"/>
    <property type="match status" value="1"/>
</dbReference>